<dbReference type="AlphaFoldDB" id="A0A0A8WZZ4"/>
<dbReference type="OrthoDB" id="2350893at2"/>
<comment type="caution">
    <text evidence="2">The sequence shown here is derived from an EMBL/GenBank/DDBJ whole genome shotgun (WGS) entry which is preliminary data.</text>
</comment>
<dbReference type="GO" id="GO:0016747">
    <property type="term" value="F:acyltransferase activity, transferring groups other than amino-acyl groups"/>
    <property type="evidence" value="ECO:0007669"/>
    <property type="project" value="InterPro"/>
</dbReference>
<dbReference type="InterPro" id="IPR016181">
    <property type="entry name" value="Acyl_CoA_acyltransferase"/>
</dbReference>
<gene>
    <name evidence="2" type="ORF">SAMD00020551_0454</name>
</gene>
<sequence length="272" mass="30779">MGLVVDRGLAERLEFSEIDTLNSRLTEMQKIDKNPMKVEIQKFGNATAFSVKNIPGPSFNTVKGLKDGDEKHIDKILDFYKQKEIPVRFELTPAHTSPELLTHLSETGLYHNDFHTSLYAPISNEVEKSYESNKEKIVIRMLQHNEFDTFAEIYTKGFEMPAFLKSGVAQNNGILHNIKNWTFYLAIYENEPAGIGVLFIKDRIGTLAAAATLPTFRNKGIQSALIKHRIHQAYLQKCDVIVGQAKFASVSQKNMERAGLSIAYTKAIWVEK</sequence>
<keyword evidence="2" id="KW-0808">Transferase</keyword>
<dbReference type="CDD" id="cd04301">
    <property type="entry name" value="NAT_SF"/>
    <property type="match status" value="1"/>
</dbReference>
<dbReference type="RefSeq" id="WP_041964288.1">
    <property type="nucleotide sequence ID" value="NZ_BASE01000012.1"/>
</dbReference>
<accession>A0A0A8WZZ4</accession>
<evidence type="ECO:0000313" key="2">
    <source>
        <dbReference type="EMBL" id="GAM12322.1"/>
    </source>
</evidence>
<dbReference type="InterPro" id="IPR000182">
    <property type="entry name" value="GNAT_dom"/>
</dbReference>
<dbReference type="Proteomes" id="UP000031014">
    <property type="component" value="Unassembled WGS sequence"/>
</dbReference>
<dbReference type="Pfam" id="PF00583">
    <property type="entry name" value="Acetyltransf_1"/>
    <property type="match status" value="1"/>
</dbReference>
<organism evidence="2 3">
    <name type="scientific">Mesobacillus selenatarsenatis (strain DSM 18680 / JCM 14380 / FERM P-15431 / SF-1)</name>
    <dbReference type="NCBI Taxonomy" id="1321606"/>
    <lineage>
        <taxon>Bacteria</taxon>
        <taxon>Bacillati</taxon>
        <taxon>Bacillota</taxon>
        <taxon>Bacilli</taxon>
        <taxon>Bacillales</taxon>
        <taxon>Bacillaceae</taxon>
        <taxon>Mesobacillus</taxon>
    </lineage>
</organism>
<reference evidence="2 3" key="1">
    <citation type="submission" date="2013-06" db="EMBL/GenBank/DDBJ databases">
        <title>Whole genome shotgun sequence of Bacillus selenatarsenatis SF-1.</title>
        <authorList>
            <person name="Kuroda M."/>
            <person name="Sei K."/>
            <person name="Yamashita M."/>
            <person name="Ike M."/>
        </authorList>
    </citation>
    <scope>NUCLEOTIDE SEQUENCE [LARGE SCALE GENOMIC DNA]</scope>
    <source>
        <strain evidence="2 3">SF-1</strain>
    </source>
</reference>
<keyword evidence="3" id="KW-1185">Reference proteome</keyword>
<feature type="domain" description="N-acetyltransferase" evidence="1">
    <location>
        <begin position="137"/>
        <end position="272"/>
    </location>
</feature>
<name>A0A0A8WZZ4_MESS1</name>
<evidence type="ECO:0000259" key="1">
    <source>
        <dbReference type="PROSITE" id="PS51186"/>
    </source>
</evidence>
<dbReference type="Gene3D" id="3.40.630.30">
    <property type="match status" value="1"/>
</dbReference>
<proteinExistence type="predicted"/>
<dbReference type="EMBL" id="BASE01000012">
    <property type="protein sequence ID" value="GAM12322.1"/>
    <property type="molecule type" value="Genomic_DNA"/>
</dbReference>
<protein>
    <submittedName>
        <fullName evidence="2">Acetyltransferase, GNAT family protein</fullName>
    </submittedName>
</protein>
<dbReference type="PROSITE" id="PS51186">
    <property type="entry name" value="GNAT"/>
    <property type="match status" value="1"/>
</dbReference>
<dbReference type="STRING" id="1321606.SAMD00020551_0454"/>
<dbReference type="SUPFAM" id="SSF55729">
    <property type="entry name" value="Acyl-CoA N-acyltransferases (Nat)"/>
    <property type="match status" value="1"/>
</dbReference>
<evidence type="ECO:0000313" key="3">
    <source>
        <dbReference type="Proteomes" id="UP000031014"/>
    </source>
</evidence>